<dbReference type="Pfam" id="PF00015">
    <property type="entry name" value="MCPsignal"/>
    <property type="match status" value="1"/>
</dbReference>
<evidence type="ECO:0000256" key="6">
    <source>
        <dbReference type="PROSITE-ProRule" id="PRU00284"/>
    </source>
</evidence>
<evidence type="ECO:0000313" key="10">
    <source>
        <dbReference type="EMBL" id="CAR44708.1"/>
    </source>
</evidence>
<dbReference type="Gene3D" id="1.10.287.950">
    <property type="entry name" value="Methyl-accepting chemotaxis protein"/>
    <property type="match status" value="1"/>
</dbReference>
<evidence type="ECO:0000256" key="3">
    <source>
        <dbReference type="ARBA" id="ARBA00022500"/>
    </source>
</evidence>
<evidence type="ECO:0000256" key="7">
    <source>
        <dbReference type="SAM" id="Phobius"/>
    </source>
</evidence>
<accession>B4EW68</accession>
<proteinExistence type="inferred from homology"/>
<protein>
    <submittedName>
        <fullName evidence="10">Methyl-accepting chemotaxis protein</fullName>
    </submittedName>
</protein>
<dbReference type="InterPro" id="IPR003660">
    <property type="entry name" value="HAMP_dom"/>
</dbReference>
<organism evidence="10 11">
    <name type="scientific">Proteus mirabilis (strain HI4320)</name>
    <dbReference type="NCBI Taxonomy" id="529507"/>
    <lineage>
        <taxon>Bacteria</taxon>
        <taxon>Pseudomonadati</taxon>
        <taxon>Pseudomonadota</taxon>
        <taxon>Gammaproteobacteria</taxon>
        <taxon>Enterobacterales</taxon>
        <taxon>Morganellaceae</taxon>
        <taxon>Proteus</taxon>
    </lineage>
</organism>
<evidence type="ECO:0000259" key="8">
    <source>
        <dbReference type="PROSITE" id="PS50111"/>
    </source>
</evidence>
<evidence type="ECO:0000256" key="4">
    <source>
        <dbReference type="ARBA" id="ARBA00023224"/>
    </source>
</evidence>
<dbReference type="KEGG" id="pmr:PMI2380"/>
<dbReference type="CDD" id="cd06225">
    <property type="entry name" value="HAMP"/>
    <property type="match status" value="1"/>
</dbReference>
<keyword evidence="2" id="KW-0488">Methylation</keyword>
<evidence type="ECO:0000256" key="2">
    <source>
        <dbReference type="ARBA" id="ARBA00022481"/>
    </source>
</evidence>
<dbReference type="PANTHER" id="PTHR43531:SF14">
    <property type="entry name" value="METHYL-ACCEPTING CHEMOTAXIS PROTEIN I-RELATED"/>
    <property type="match status" value="1"/>
</dbReference>
<keyword evidence="7" id="KW-0812">Transmembrane</keyword>
<dbReference type="Pfam" id="PF00672">
    <property type="entry name" value="HAMP"/>
    <property type="match status" value="1"/>
</dbReference>
<keyword evidence="7" id="KW-1133">Transmembrane helix</keyword>
<dbReference type="InterPro" id="IPR004089">
    <property type="entry name" value="MCPsignal_dom"/>
</dbReference>
<keyword evidence="3" id="KW-0145">Chemotaxis</keyword>
<feature type="domain" description="HAMP" evidence="9">
    <location>
        <begin position="207"/>
        <end position="259"/>
    </location>
</feature>
<evidence type="ECO:0000259" key="9">
    <source>
        <dbReference type="PROSITE" id="PS50885"/>
    </source>
</evidence>
<dbReference type="SMART" id="SM00283">
    <property type="entry name" value="MA"/>
    <property type="match status" value="1"/>
</dbReference>
<comment type="subcellular location">
    <subcellularLocation>
        <location evidence="1">Membrane</location>
    </subcellularLocation>
</comment>
<dbReference type="EnsemblBacteria" id="CAR44708">
    <property type="protein sequence ID" value="CAR44708"/>
    <property type="gene ID" value="PMI2380"/>
</dbReference>
<dbReference type="SUPFAM" id="SSF58104">
    <property type="entry name" value="Methyl-accepting chemotaxis protein (MCP) signaling domain"/>
    <property type="match status" value="1"/>
</dbReference>
<dbReference type="PROSITE" id="PS50885">
    <property type="entry name" value="HAMP"/>
    <property type="match status" value="1"/>
</dbReference>
<name>B4EW68_PROMH</name>
<dbReference type="HOGENOM" id="CLU_000445_107_16_6"/>
<dbReference type="FunFam" id="1.10.287.950:FF:000001">
    <property type="entry name" value="Methyl-accepting chemotaxis sensory transducer"/>
    <property type="match status" value="1"/>
</dbReference>
<sequence>MDYFMSIERTAKVGSIILLAIFLVTSALSSFFIYQMQDNFASLNSLTTRLNNVQEARYELATIRSHVNFLVNIGHENLDMQETKARLVSEAKTLAAKSKETINAWERESKISADAQRNSEQLSALFIKLVDTIIAPIDTLAYENIDLSKDFSKLAELFDEYLVITQNVNDQIEDEQKWMFQLFIYTTCIALVILIGLLYLVIRWVNKTFLFNLNTLSAILQKVGEGNLNFSLPKNRKDEFGTLFSHVGDMQNALTSTIGLVKEEALVIKSGSAEIAAGNQDLSSRTEEQASALQQTAASMEEIKIAVVNNTNNAVLANSITAQTRDLAIDGASIMNDAITSMKKIEVGTLKVAEINDVVNNIASQTNILALNAAVEAARAGEQGRGFTVVATEVRNLAARSAEAAREINQIIRASVADVAHGRELVNKTGEHIQEIVTSITKVSDIMQGISIASEEQKVGIEQIAVAINQMDSVVQQNAALVEQGATSTMMLDEKAQNLIDKVSVFQIKE</sequence>
<feature type="domain" description="Methyl-accepting transducer" evidence="8">
    <location>
        <begin position="264"/>
        <end position="493"/>
    </location>
</feature>
<evidence type="ECO:0000256" key="1">
    <source>
        <dbReference type="ARBA" id="ARBA00004370"/>
    </source>
</evidence>
<keyword evidence="4 6" id="KW-0807">Transducer</keyword>
<keyword evidence="7" id="KW-0472">Membrane</keyword>
<dbReference type="AlphaFoldDB" id="B4EW68"/>
<dbReference type="EMBL" id="AM942759">
    <property type="protein sequence ID" value="CAR44708.1"/>
    <property type="molecule type" value="Genomic_DNA"/>
</dbReference>
<dbReference type="GO" id="GO:0005886">
    <property type="term" value="C:plasma membrane"/>
    <property type="evidence" value="ECO:0007669"/>
    <property type="project" value="TreeGrafter"/>
</dbReference>
<dbReference type="Proteomes" id="UP000008319">
    <property type="component" value="Chromosome"/>
</dbReference>
<dbReference type="GO" id="GO:0006935">
    <property type="term" value="P:chemotaxis"/>
    <property type="evidence" value="ECO:0007669"/>
    <property type="project" value="UniProtKB-KW"/>
</dbReference>
<dbReference type="GO" id="GO:0004888">
    <property type="term" value="F:transmembrane signaling receptor activity"/>
    <property type="evidence" value="ECO:0007669"/>
    <property type="project" value="TreeGrafter"/>
</dbReference>
<comment type="similarity">
    <text evidence="5">Belongs to the methyl-accepting chemotaxis (MCP) protein family.</text>
</comment>
<gene>
    <name evidence="10" type="ordered locus">PMI2380</name>
</gene>
<dbReference type="PANTHER" id="PTHR43531">
    <property type="entry name" value="PROTEIN ICFG"/>
    <property type="match status" value="1"/>
</dbReference>
<evidence type="ECO:0000256" key="5">
    <source>
        <dbReference type="ARBA" id="ARBA00029447"/>
    </source>
</evidence>
<dbReference type="InterPro" id="IPR051310">
    <property type="entry name" value="MCP_chemotaxis"/>
</dbReference>
<evidence type="ECO:0000313" key="11">
    <source>
        <dbReference type="Proteomes" id="UP000008319"/>
    </source>
</evidence>
<dbReference type="eggNOG" id="COG0840">
    <property type="taxonomic scope" value="Bacteria"/>
</dbReference>
<keyword evidence="11" id="KW-1185">Reference proteome</keyword>
<dbReference type="GO" id="GO:0007165">
    <property type="term" value="P:signal transduction"/>
    <property type="evidence" value="ECO:0007669"/>
    <property type="project" value="UniProtKB-KW"/>
</dbReference>
<reference evidence="10 11" key="1">
    <citation type="journal article" date="2008" name="J. Bacteriol.">
        <title>Complete genome sequence of uropathogenic Proteus mirabilis, a master of both adherence and motility.</title>
        <authorList>
            <person name="Pearson M.M."/>
            <person name="Sebaihia M."/>
            <person name="Churcher C."/>
            <person name="Quail M.A."/>
            <person name="Seshasayee A.S."/>
            <person name="Luscombe N.M."/>
            <person name="Abdellah Z."/>
            <person name="Arrosmith C."/>
            <person name="Atkin B."/>
            <person name="Chillingworth T."/>
            <person name="Hauser H."/>
            <person name="Jagels K."/>
            <person name="Moule S."/>
            <person name="Mungall K."/>
            <person name="Norbertczak H."/>
            <person name="Rabbinowitsch E."/>
            <person name="Walker D."/>
            <person name="Whithead S."/>
            <person name="Thomson N.R."/>
            <person name="Rather P.N."/>
            <person name="Parkhill J."/>
            <person name="Mobley H.L."/>
        </authorList>
    </citation>
    <scope>NUCLEOTIDE SEQUENCE [LARGE SCALE GENOMIC DNA]</scope>
    <source>
        <strain evidence="10 11">HI4320</strain>
    </source>
</reference>
<dbReference type="PROSITE" id="PS50111">
    <property type="entry name" value="CHEMOTAXIS_TRANSDUC_2"/>
    <property type="match status" value="1"/>
</dbReference>
<feature type="transmembrane region" description="Helical" evidence="7">
    <location>
        <begin position="178"/>
        <end position="202"/>
    </location>
</feature>